<dbReference type="EMBL" id="JAMQAW010000070">
    <property type="protein sequence ID" value="MCM2393341.1"/>
    <property type="molecule type" value="Genomic_DNA"/>
</dbReference>
<sequence>MTDEEQHRSGATVVEQHPRGRRGVRRGRGPLLVGVAIVVVAAVSAVGALGLGGDDEVSEGSPGRGSKTVQVTRSTLIDQTEIDGRLGHGPEVPFPIKAQGTVTWLPERGTKVGRGQPVLRVNDRPVTLLYGSMPMYRDLAVPSAAAPADDGRGGDDSRGATGASAGGTSAAAGSGSTGGSGSASSGTEGASASAGTGSGGNSGSGGGGTSDTTGSGGQAGGASAESVTATGAGRPATAPRERTTPLRGMDVKQFETNLSALGYSGFTVDESYSELTAQAVKRWQKDLGIPQTGRVSAGDIVYGPGPIRIAATSVRVGGSAAGDPVSYTSTSRMVSVNAPAADTEWAQRGSSVTVELPDGRSVKAKVASVGNDASAPTEGSGSGEGSDGGTGAAGSGPATVSVVITFSDQKALGRLESGPVTVRYVVKERKGVLTVPVAALVALAEGGHALELAADGTGSDRFIPVRTGLFAGGKVEVTSPALSEGAKVRIPQ</sequence>
<feature type="compositionally biased region" description="Gly residues" evidence="1">
    <location>
        <begin position="196"/>
        <end position="220"/>
    </location>
</feature>
<feature type="compositionally biased region" description="Low complexity" evidence="1">
    <location>
        <begin position="221"/>
        <end position="238"/>
    </location>
</feature>
<organism evidence="4 5">
    <name type="scientific">Streptomyces albipurpureus</name>
    <dbReference type="NCBI Taxonomy" id="2897419"/>
    <lineage>
        <taxon>Bacteria</taxon>
        <taxon>Bacillati</taxon>
        <taxon>Actinomycetota</taxon>
        <taxon>Actinomycetes</taxon>
        <taxon>Kitasatosporales</taxon>
        <taxon>Streptomycetaceae</taxon>
        <taxon>Streptomyces</taxon>
    </lineage>
</organism>
<keyword evidence="2" id="KW-0812">Transmembrane</keyword>
<feature type="domain" description="Peptidoglycan binding-like" evidence="3">
    <location>
        <begin position="248"/>
        <end position="296"/>
    </location>
</feature>
<dbReference type="SUPFAM" id="SSF47090">
    <property type="entry name" value="PGBD-like"/>
    <property type="match status" value="1"/>
</dbReference>
<dbReference type="Pfam" id="PF01471">
    <property type="entry name" value="PG_binding_1"/>
    <property type="match status" value="1"/>
</dbReference>
<keyword evidence="2" id="KW-1133">Transmembrane helix</keyword>
<feature type="compositionally biased region" description="Low complexity" evidence="1">
    <location>
        <begin position="182"/>
        <end position="195"/>
    </location>
</feature>
<reference evidence="4" key="1">
    <citation type="submission" date="2022-06" db="EMBL/GenBank/DDBJ databases">
        <title>Genome public.</title>
        <authorList>
            <person name="Sun Q."/>
        </authorList>
    </citation>
    <scope>NUCLEOTIDE SEQUENCE</scope>
    <source>
        <strain evidence="4">CWNU-1</strain>
    </source>
</reference>
<dbReference type="Gene3D" id="2.40.420.20">
    <property type="match status" value="1"/>
</dbReference>
<feature type="compositionally biased region" description="Basic and acidic residues" evidence="1">
    <location>
        <begin position="149"/>
        <end position="158"/>
    </location>
</feature>
<dbReference type="InterPro" id="IPR036366">
    <property type="entry name" value="PGBDSf"/>
</dbReference>
<gene>
    <name evidence="4" type="ORF">NBG84_34560</name>
</gene>
<feature type="region of interest" description="Disordered" evidence="1">
    <location>
        <begin position="365"/>
        <end position="394"/>
    </location>
</feature>
<protein>
    <submittedName>
        <fullName evidence="4">Peptidoglycan-binding protein</fullName>
    </submittedName>
</protein>
<feature type="compositionally biased region" description="Low complexity" evidence="1">
    <location>
        <begin position="159"/>
        <end position="174"/>
    </location>
</feature>
<keyword evidence="2" id="KW-0472">Membrane</keyword>
<name>A0ABT0V1S2_9ACTN</name>
<dbReference type="Proteomes" id="UP001431429">
    <property type="component" value="Unassembled WGS sequence"/>
</dbReference>
<keyword evidence="5" id="KW-1185">Reference proteome</keyword>
<feature type="compositionally biased region" description="Basic and acidic residues" evidence="1">
    <location>
        <begin position="239"/>
        <end position="249"/>
    </location>
</feature>
<feature type="transmembrane region" description="Helical" evidence="2">
    <location>
        <begin position="31"/>
        <end position="52"/>
    </location>
</feature>
<accession>A0ABT0V1S2</accession>
<evidence type="ECO:0000259" key="3">
    <source>
        <dbReference type="Pfam" id="PF01471"/>
    </source>
</evidence>
<evidence type="ECO:0000256" key="1">
    <source>
        <dbReference type="SAM" id="MobiDB-lite"/>
    </source>
</evidence>
<feature type="region of interest" description="Disordered" evidence="1">
    <location>
        <begin position="144"/>
        <end position="249"/>
    </location>
</feature>
<proteinExistence type="predicted"/>
<feature type="compositionally biased region" description="Gly residues" evidence="1">
    <location>
        <begin position="380"/>
        <end position="394"/>
    </location>
</feature>
<evidence type="ECO:0000256" key="2">
    <source>
        <dbReference type="SAM" id="Phobius"/>
    </source>
</evidence>
<feature type="region of interest" description="Disordered" evidence="1">
    <location>
        <begin position="1"/>
        <end position="26"/>
    </location>
</feature>
<dbReference type="InterPro" id="IPR036365">
    <property type="entry name" value="PGBD-like_sf"/>
</dbReference>
<dbReference type="RefSeq" id="WP_250923636.1">
    <property type="nucleotide sequence ID" value="NZ_JAMQAW010000070.1"/>
</dbReference>
<evidence type="ECO:0000313" key="4">
    <source>
        <dbReference type="EMBL" id="MCM2393341.1"/>
    </source>
</evidence>
<dbReference type="Gene3D" id="1.10.101.10">
    <property type="entry name" value="PGBD-like superfamily/PGBD"/>
    <property type="match status" value="1"/>
</dbReference>
<feature type="region of interest" description="Disordered" evidence="1">
    <location>
        <begin position="51"/>
        <end position="71"/>
    </location>
</feature>
<evidence type="ECO:0000313" key="5">
    <source>
        <dbReference type="Proteomes" id="UP001431429"/>
    </source>
</evidence>
<comment type="caution">
    <text evidence="4">The sequence shown here is derived from an EMBL/GenBank/DDBJ whole genome shotgun (WGS) entry which is preliminary data.</text>
</comment>
<dbReference type="InterPro" id="IPR002477">
    <property type="entry name" value="Peptidoglycan-bd-like"/>
</dbReference>